<dbReference type="CDD" id="cd01335">
    <property type="entry name" value="Radical_SAM"/>
    <property type="match status" value="1"/>
</dbReference>
<evidence type="ECO:0000256" key="2">
    <source>
        <dbReference type="ARBA" id="ARBA00022691"/>
    </source>
</evidence>
<keyword evidence="4" id="KW-0408">Iron</keyword>
<protein>
    <submittedName>
        <fullName evidence="8">SPASM domain-containing protein</fullName>
    </submittedName>
</protein>
<dbReference type="NCBIfam" id="TIGR04085">
    <property type="entry name" value="rSAM_more_4Fe4S"/>
    <property type="match status" value="1"/>
</dbReference>
<dbReference type="InterPro" id="IPR023867">
    <property type="entry name" value="Sulphatase_maturase_rSAM"/>
</dbReference>
<reference evidence="8 9" key="1">
    <citation type="submission" date="2018-08" db="EMBL/GenBank/DDBJ databases">
        <title>A genome reference for cultivated species of the human gut microbiota.</title>
        <authorList>
            <person name="Zou Y."/>
            <person name="Xue W."/>
            <person name="Luo G."/>
        </authorList>
    </citation>
    <scope>NUCLEOTIDE SEQUENCE [LARGE SCALE GENOMIC DNA]</scope>
    <source>
        <strain evidence="8 9">AF29-2</strain>
    </source>
</reference>
<evidence type="ECO:0000259" key="7">
    <source>
        <dbReference type="Pfam" id="PF04055"/>
    </source>
</evidence>
<keyword evidence="5" id="KW-0411">Iron-sulfur</keyword>
<dbReference type="SUPFAM" id="SSF102114">
    <property type="entry name" value="Radical SAM enzymes"/>
    <property type="match status" value="1"/>
</dbReference>
<dbReference type="AlphaFoldDB" id="A0A411ZZR0"/>
<dbReference type="InterPro" id="IPR007197">
    <property type="entry name" value="rSAM"/>
</dbReference>
<dbReference type="InterPro" id="IPR058240">
    <property type="entry name" value="rSAM_sf"/>
</dbReference>
<keyword evidence="3" id="KW-0479">Metal-binding</keyword>
<sequence>MINKNFYVKVLCFKEIFMLEIKHDINTIFVMLGQQCNLNCKYCMQHDLIIDVLPKRFIHHDIINFIKYHANKQERPIDIRFYGGEPLIYFNDIKHIVNLLKKDNVSFSIISNGKLINENIVKFFNDNNFSSVAISWDGIDSIKTRLYDVFKEKQNLLLNINNLCISGVISSFNYPNSFINSIKPFIEEYYRIHNYMINFSKDEIMDMNACHSDLRTFDYNEINKQMNILVNNIKKSFVNMETSNISLNDYLYISLFTMYCNSIQSGLNSYTRSFCGNGINVINLDLEGNLYQCHNNWIKIGDINSDYNTYILKAKELDTITLNNFNSTCKNCSILSLCKCGCPLIKQDIREKTDFCKLRKAIYEPIINLVNEAIANNGSFY</sequence>
<evidence type="ECO:0000256" key="4">
    <source>
        <dbReference type="ARBA" id="ARBA00023004"/>
    </source>
</evidence>
<dbReference type="GO" id="GO:0051536">
    <property type="term" value="F:iron-sulfur cluster binding"/>
    <property type="evidence" value="ECO:0007669"/>
    <property type="project" value="UniProtKB-KW"/>
</dbReference>
<accession>A0A411ZZR0</accession>
<dbReference type="EMBL" id="QRST01000001">
    <property type="protein sequence ID" value="RGQ08312.1"/>
    <property type="molecule type" value="Genomic_DNA"/>
</dbReference>
<dbReference type="InterPro" id="IPR023885">
    <property type="entry name" value="4Fe4S-binding_SPASM_dom"/>
</dbReference>
<evidence type="ECO:0000256" key="6">
    <source>
        <dbReference type="ARBA" id="ARBA00023601"/>
    </source>
</evidence>
<evidence type="ECO:0000256" key="5">
    <source>
        <dbReference type="ARBA" id="ARBA00023014"/>
    </source>
</evidence>
<feature type="domain" description="Radical SAM core" evidence="7">
    <location>
        <begin position="33"/>
        <end position="143"/>
    </location>
</feature>
<gene>
    <name evidence="8" type="ORF">DWZ11_00195</name>
</gene>
<dbReference type="PANTHER" id="PTHR43273:SF3">
    <property type="entry name" value="ANAEROBIC SULFATASE-MATURATING ENZYME HOMOLOG ASLB-RELATED"/>
    <property type="match status" value="1"/>
</dbReference>
<dbReference type="PANTHER" id="PTHR43273">
    <property type="entry name" value="ANAEROBIC SULFATASE-MATURATING ENZYME HOMOLOG ASLB-RELATED"/>
    <property type="match status" value="1"/>
</dbReference>
<dbReference type="InterPro" id="IPR013785">
    <property type="entry name" value="Aldolase_TIM"/>
</dbReference>
<dbReference type="SFLD" id="SFLDS00029">
    <property type="entry name" value="Radical_SAM"/>
    <property type="match status" value="1"/>
</dbReference>
<comment type="similarity">
    <text evidence="6">Belongs to the radical SAM superfamily. Anaerobic sulfatase-maturating enzyme family.</text>
</comment>
<dbReference type="GO" id="GO:0016491">
    <property type="term" value="F:oxidoreductase activity"/>
    <property type="evidence" value="ECO:0007669"/>
    <property type="project" value="InterPro"/>
</dbReference>
<dbReference type="Gene3D" id="3.20.20.70">
    <property type="entry name" value="Aldolase class I"/>
    <property type="match status" value="1"/>
</dbReference>
<evidence type="ECO:0000313" key="8">
    <source>
        <dbReference type="EMBL" id="RGQ08312.1"/>
    </source>
</evidence>
<dbReference type="Proteomes" id="UP000284662">
    <property type="component" value="Unassembled WGS sequence"/>
</dbReference>
<proteinExistence type="inferred from homology"/>
<comment type="caution">
    <text evidence="8">The sequence shown here is derived from an EMBL/GenBank/DDBJ whole genome shotgun (WGS) entry which is preliminary data.</text>
</comment>
<organism evidence="8 9">
    <name type="scientific">Megamonas rupellensis</name>
    <dbReference type="NCBI Taxonomy" id="491921"/>
    <lineage>
        <taxon>Bacteria</taxon>
        <taxon>Bacillati</taxon>
        <taxon>Bacillota</taxon>
        <taxon>Negativicutes</taxon>
        <taxon>Selenomonadales</taxon>
        <taxon>Selenomonadaceae</taxon>
        <taxon>Megamonas</taxon>
    </lineage>
</organism>
<comment type="cofactor">
    <cofactor evidence="1">
        <name>[4Fe-4S] cluster</name>
        <dbReference type="ChEBI" id="CHEBI:49883"/>
    </cofactor>
</comment>
<dbReference type="Pfam" id="PF04055">
    <property type="entry name" value="Radical_SAM"/>
    <property type="match status" value="1"/>
</dbReference>
<evidence type="ECO:0000313" key="9">
    <source>
        <dbReference type="Proteomes" id="UP000284662"/>
    </source>
</evidence>
<dbReference type="SFLD" id="SFLDG01067">
    <property type="entry name" value="SPASM/twitch_domain_containing"/>
    <property type="match status" value="1"/>
</dbReference>
<evidence type="ECO:0000256" key="3">
    <source>
        <dbReference type="ARBA" id="ARBA00022723"/>
    </source>
</evidence>
<keyword evidence="2" id="KW-0949">S-adenosyl-L-methionine</keyword>
<evidence type="ECO:0000256" key="1">
    <source>
        <dbReference type="ARBA" id="ARBA00001966"/>
    </source>
</evidence>
<name>A0A411ZZR0_9FIRM</name>
<dbReference type="GO" id="GO:0046872">
    <property type="term" value="F:metal ion binding"/>
    <property type="evidence" value="ECO:0007669"/>
    <property type="project" value="UniProtKB-KW"/>
</dbReference>